<dbReference type="GO" id="GO:0008009">
    <property type="term" value="F:chemokine activity"/>
    <property type="evidence" value="ECO:0007669"/>
    <property type="project" value="InterPro"/>
</dbReference>
<evidence type="ECO:0000313" key="5">
    <source>
        <dbReference type="Proteomes" id="UP001066276"/>
    </source>
</evidence>
<dbReference type="InterPro" id="IPR036048">
    <property type="entry name" value="Interleukin_8-like_sf"/>
</dbReference>
<evidence type="ECO:0000259" key="3">
    <source>
        <dbReference type="SMART" id="SM00199"/>
    </source>
</evidence>
<comment type="caution">
    <text evidence="4">The sequence shown here is derived from an EMBL/GenBank/DDBJ whole genome shotgun (WGS) entry which is preliminary data.</text>
</comment>
<dbReference type="SUPFAM" id="SSF54117">
    <property type="entry name" value="Interleukin 8-like chemokines"/>
    <property type="match status" value="1"/>
</dbReference>
<dbReference type="SMART" id="SM00199">
    <property type="entry name" value="SCY"/>
    <property type="match status" value="1"/>
</dbReference>
<dbReference type="Gene3D" id="2.40.50.40">
    <property type="match status" value="1"/>
</dbReference>
<evidence type="ECO:0000256" key="1">
    <source>
        <dbReference type="ARBA" id="ARBA00022514"/>
    </source>
</evidence>
<dbReference type="GO" id="GO:0006955">
    <property type="term" value="P:immune response"/>
    <property type="evidence" value="ECO:0007669"/>
    <property type="project" value="InterPro"/>
</dbReference>
<dbReference type="Proteomes" id="UP001066276">
    <property type="component" value="Chromosome 11"/>
</dbReference>
<evidence type="ECO:0000256" key="2">
    <source>
        <dbReference type="SAM" id="MobiDB-lite"/>
    </source>
</evidence>
<organism evidence="4 5">
    <name type="scientific">Pleurodeles waltl</name>
    <name type="common">Iberian ribbed newt</name>
    <dbReference type="NCBI Taxonomy" id="8319"/>
    <lineage>
        <taxon>Eukaryota</taxon>
        <taxon>Metazoa</taxon>
        <taxon>Chordata</taxon>
        <taxon>Craniata</taxon>
        <taxon>Vertebrata</taxon>
        <taxon>Euteleostomi</taxon>
        <taxon>Amphibia</taxon>
        <taxon>Batrachia</taxon>
        <taxon>Caudata</taxon>
        <taxon>Salamandroidea</taxon>
        <taxon>Salamandridae</taxon>
        <taxon>Pleurodelinae</taxon>
        <taxon>Pleurodeles</taxon>
    </lineage>
</organism>
<proteinExistence type="predicted"/>
<evidence type="ECO:0000313" key="4">
    <source>
        <dbReference type="EMBL" id="KAJ1088837.1"/>
    </source>
</evidence>
<sequence>MLGACVLDGQAEAGIGGQVVQKITCKKLVGIQKIAAGRIQSYKVQTNPIAAVILTLKKGKKSCVDPNLDWVKKVMMKVDKAERQKNRGGSTKPRNKSKKN</sequence>
<keyword evidence="5" id="KW-1185">Reference proteome</keyword>
<dbReference type="AlphaFoldDB" id="A0AAV7LCY7"/>
<gene>
    <name evidence="4" type="ORF">NDU88_001992</name>
</gene>
<reference evidence="4" key="1">
    <citation type="journal article" date="2022" name="bioRxiv">
        <title>Sequencing and chromosome-scale assembly of the giantPleurodeles waltlgenome.</title>
        <authorList>
            <person name="Brown T."/>
            <person name="Elewa A."/>
            <person name="Iarovenko S."/>
            <person name="Subramanian E."/>
            <person name="Araus A.J."/>
            <person name="Petzold A."/>
            <person name="Susuki M."/>
            <person name="Suzuki K.-i.T."/>
            <person name="Hayashi T."/>
            <person name="Toyoda A."/>
            <person name="Oliveira C."/>
            <person name="Osipova E."/>
            <person name="Leigh N.D."/>
            <person name="Simon A."/>
            <person name="Yun M.H."/>
        </authorList>
    </citation>
    <scope>NUCLEOTIDE SEQUENCE</scope>
    <source>
        <strain evidence="4">20211129_DDA</strain>
        <tissue evidence="4">Liver</tissue>
    </source>
</reference>
<feature type="region of interest" description="Disordered" evidence="2">
    <location>
        <begin position="79"/>
        <end position="100"/>
    </location>
</feature>
<dbReference type="Pfam" id="PF00048">
    <property type="entry name" value="IL8"/>
    <property type="match status" value="1"/>
</dbReference>
<feature type="domain" description="Chemokine interleukin-8-like" evidence="3">
    <location>
        <begin position="21"/>
        <end position="78"/>
    </location>
</feature>
<protein>
    <recommendedName>
        <fullName evidence="3">Chemokine interleukin-8-like domain-containing protein</fullName>
    </recommendedName>
</protein>
<accession>A0AAV7LCY7</accession>
<name>A0AAV7LCY7_PLEWA</name>
<dbReference type="GO" id="GO:0005615">
    <property type="term" value="C:extracellular space"/>
    <property type="evidence" value="ECO:0007669"/>
    <property type="project" value="UniProtKB-KW"/>
</dbReference>
<dbReference type="CDD" id="cd00169">
    <property type="entry name" value="Chemokine"/>
    <property type="match status" value="1"/>
</dbReference>
<dbReference type="InterPro" id="IPR001811">
    <property type="entry name" value="Chemokine_IL8-like_dom"/>
</dbReference>
<keyword evidence="1" id="KW-0202">Cytokine</keyword>
<dbReference type="EMBL" id="JANPWB010000015">
    <property type="protein sequence ID" value="KAJ1088837.1"/>
    <property type="molecule type" value="Genomic_DNA"/>
</dbReference>